<dbReference type="PANTHER" id="PTHR43459:SF1">
    <property type="entry name" value="EG:BACN32G11.4 PROTEIN"/>
    <property type="match status" value="1"/>
</dbReference>
<dbReference type="InterPro" id="IPR029045">
    <property type="entry name" value="ClpP/crotonase-like_dom_sf"/>
</dbReference>
<keyword evidence="2" id="KW-1185">Reference proteome</keyword>
<sequence>MAGQVHYSVEGTTALVTLDNPGRRNAVSAAIFEQLETALATISRSPEVRVVILSGEGKDFSVGADLGAPPESRTLRGDSVAGDTTRLRQAGAMLLRFHEMPQVTIAAIDGACAGAGLSLAAAADFRIASDRAVFSTAFLNAGLSGDLGGIWLITNMLGAARARELFLTPGKLTAADAHRLGLVHSTAPAESLHDDARALARRIARSAPLALRAMKQNLLRAPVTPLGDYLLAEAERMVQCFHSDDAREAAAAFLEKREPVFAGR</sequence>
<dbReference type="GO" id="GO:0003824">
    <property type="term" value="F:catalytic activity"/>
    <property type="evidence" value="ECO:0007669"/>
    <property type="project" value="UniProtKB-ARBA"/>
</dbReference>
<name>A0A4R5BU70_9PSEU</name>
<dbReference type="SUPFAM" id="SSF52096">
    <property type="entry name" value="ClpP/crotonase"/>
    <property type="match status" value="1"/>
</dbReference>
<dbReference type="InterPro" id="IPR001753">
    <property type="entry name" value="Enoyl-CoA_hydra/iso"/>
</dbReference>
<dbReference type="Proteomes" id="UP000294723">
    <property type="component" value="Unassembled WGS sequence"/>
</dbReference>
<proteinExistence type="predicted"/>
<accession>A0A4R5BU70</accession>
<protein>
    <submittedName>
        <fullName evidence="1">Enoyl-CoA hydratase</fullName>
    </submittedName>
</protein>
<organism evidence="1 2">
    <name type="scientific">Saccharopolyspora karakumensis</name>
    <dbReference type="NCBI Taxonomy" id="2530386"/>
    <lineage>
        <taxon>Bacteria</taxon>
        <taxon>Bacillati</taxon>
        <taxon>Actinomycetota</taxon>
        <taxon>Actinomycetes</taxon>
        <taxon>Pseudonocardiales</taxon>
        <taxon>Pseudonocardiaceae</taxon>
        <taxon>Saccharopolyspora</taxon>
    </lineage>
</organism>
<evidence type="ECO:0000313" key="2">
    <source>
        <dbReference type="Proteomes" id="UP000294723"/>
    </source>
</evidence>
<dbReference type="RefSeq" id="WP_132681984.1">
    <property type="nucleotide sequence ID" value="NZ_SMLA01000008.1"/>
</dbReference>
<reference evidence="1 2" key="1">
    <citation type="submission" date="2019-03" db="EMBL/GenBank/DDBJ databases">
        <title>Draft genome sequences of novel Actinobacteria.</title>
        <authorList>
            <person name="Sahin N."/>
            <person name="Ay H."/>
            <person name="Saygin H."/>
        </authorList>
    </citation>
    <scope>NUCLEOTIDE SEQUENCE [LARGE SCALE GENOMIC DNA]</scope>
    <source>
        <strain evidence="1 2">5K548</strain>
    </source>
</reference>
<evidence type="ECO:0000313" key="1">
    <source>
        <dbReference type="EMBL" id="TDD90621.1"/>
    </source>
</evidence>
<dbReference type="AlphaFoldDB" id="A0A4R5BU70"/>
<dbReference type="Gene3D" id="3.90.226.10">
    <property type="entry name" value="2-enoyl-CoA Hydratase, Chain A, domain 1"/>
    <property type="match status" value="1"/>
</dbReference>
<gene>
    <name evidence="1" type="ORF">E1202_08335</name>
</gene>
<dbReference type="EMBL" id="SMLA01000008">
    <property type="protein sequence ID" value="TDD90621.1"/>
    <property type="molecule type" value="Genomic_DNA"/>
</dbReference>
<dbReference type="PANTHER" id="PTHR43459">
    <property type="entry name" value="ENOYL-COA HYDRATASE"/>
    <property type="match status" value="1"/>
</dbReference>
<dbReference type="CDD" id="cd06558">
    <property type="entry name" value="crotonase-like"/>
    <property type="match status" value="1"/>
</dbReference>
<dbReference type="Pfam" id="PF00378">
    <property type="entry name" value="ECH_1"/>
    <property type="match status" value="1"/>
</dbReference>
<comment type="caution">
    <text evidence="1">The sequence shown here is derived from an EMBL/GenBank/DDBJ whole genome shotgun (WGS) entry which is preliminary data.</text>
</comment>